<evidence type="ECO:0000313" key="1">
    <source>
        <dbReference type="EMBL" id="PNS10146.1"/>
    </source>
</evidence>
<protein>
    <submittedName>
        <fullName evidence="1">Uncharacterized protein</fullName>
    </submittedName>
</protein>
<dbReference type="AlphaFoldDB" id="A0A2K1Q541"/>
<dbReference type="EMBL" id="NWUO01000021">
    <property type="protein sequence ID" value="PNS10146.1"/>
    <property type="molecule type" value="Genomic_DNA"/>
</dbReference>
<organism evidence="1 2">
    <name type="scientific">Mixta theicola</name>
    <dbReference type="NCBI Taxonomy" id="1458355"/>
    <lineage>
        <taxon>Bacteria</taxon>
        <taxon>Pseudomonadati</taxon>
        <taxon>Pseudomonadota</taxon>
        <taxon>Gammaproteobacteria</taxon>
        <taxon>Enterobacterales</taxon>
        <taxon>Erwiniaceae</taxon>
        <taxon>Mixta</taxon>
    </lineage>
</organism>
<dbReference type="OrthoDB" id="8563547at2"/>
<gene>
    <name evidence="1" type="ORF">COO59_18965</name>
</gene>
<evidence type="ECO:0000313" key="2">
    <source>
        <dbReference type="Proteomes" id="UP000236345"/>
    </source>
</evidence>
<keyword evidence="2" id="KW-1185">Reference proteome</keyword>
<reference evidence="2" key="1">
    <citation type="submission" date="2017-09" db="EMBL/GenBank/DDBJ databases">
        <authorList>
            <person name="Palmer M."/>
            <person name="Steenkamp E.T."/>
            <person name="Coetzee M.P."/>
            <person name="Avontuur J.R."/>
            <person name="Van Zyl E."/>
            <person name="Chan W.-Y."/>
            <person name="Blom J."/>
            <person name="Venter S.N."/>
        </authorList>
    </citation>
    <scope>NUCLEOTIDE SEQUENCE [LARGE SCALE GENOMIC DNA]</scope>
    <source>
        <strain evidence="2">QC88-366</strain>
    </source>
</reference>
<dbReference type="Proteomes" id="UP000236345">
    <property type="component" value="Unassembled WGS sequence"/>
</dbReference>
<dbReference type="RefSeq" id="WP_023285895.1">
    <property type="nucleotide sequence ID" value="NZ_BSOF01000012.1"/>
</dbReference>
<sequence length="70" mass="7892">MNIQTGFLAQKYLNVALPLEVMQSGRGYYIGTADLESGAPATRESNEYFRMKIDAENALKANLWTQKEHP</sequence>
<accession>A0A2K1Q541</accession>
<proteinExistence type="predicted"/>
<name>A0A2K1Q541_9GAMM</name>
<comment type="caution">
    <text evidence="1">The sequence shown here is derived from an EMBL/GenBank/DDBJ whole genome shotgun (WGS) entry which is preliminary data.</text>
</comment>